<organism evidence="4 5">
    <name type="scientific">Paenibacillus thailandensis</name>
    <dbReference type="NCBI Taxonomy" id="393250"/>
    <lineage>
        <taxon>Bacteria</taxon>
        <taxon>Bacillati</taxon>
        <taxon>Bacillota</taxon>
        <taxon>Bacilli</taxon>
        <taxon>Bacillales</taxon>
        <taxon>Paenibacillaceae</taxon>
        <taxon>Paenibacillus</taxon>
    </lineage>
</organism>
<dbReference type="PANTHER" id="PTHR40088">
    <property type="entry name" value="PECTATE LYASE (EUROFUNG)"/>
    <property type="match status" value="1"/>
</dbReference>
<dbReference type="PANTHER" id="PTHR40088:SF2">
    <property type="entry name" value="SECRETED SUGAR HYDROLASE"/>
    <property type="match status" value="1"/>
</dbReference>
<protein>
    <submittedName>
        <fullName evidence="4">DUF5123 domain-containing protein</fullName>
    </submittedName>
</protein>
<dbReference type="Gene3D" id="2.160.20.10">
    <property type="entry name" value="Single-stranded right-handed beta-helix, Pectin lyase-like"/>
    <property type="match status" value="1"/>
</dbReference>
<dbReference type="InterPro" id="IPR012334">
    <property type="entry name" value="Pectin_lyas_fold"/>
</dbReference>
<dbReference type="InterPro" id="IPR011050">
    <property type="entry name" value="Pectin_lyase_fold/virulence"/>
</dbReference>
<dbReference type="InterPro" id="IPR006626">
    <property type="entry name" value="PbH1"/>
</dbReference>
<dbReference type="SUPFAM" id="SSF51126">
    <property type="entry name" value="Pectin lyase-like"/>
    <property type="match status" value="1"/>
</dbReference>
<evidence type="ECO:0000313" key="4">
    <source>
        <dbReference type="EMBL" id="MFD2660145.1"/>
    </source>
</evidence>
<dbReference type="Proteomes" id="UP001597493">
    <property type="component" value="Unassembled WGS sequence"/>
</dbReference>
<gene>
    <name evidence="4" type="ORF">ACFSW5_07650</name>
</gene>
<evidence type="ECO:0000256" key="2">
    <source>
        <dbReference type="ARBA" id="ARBA00022525"/>
    </source>
</evidence>
<evidence type="ECO:0000256" key="1">
    <source>
        <dbReference type="ARBA" id="ARBA00004613"/>
    </source>
</evidence>
<dbReference type="EMBL" id="JBHUMY010000006">
    <property type="protein sequence ID" value="MFD2660145.1"/>
    <property type="molecule type" value="Genomic_DNA"/>
</dbReference>
<dbReference type="SMART" id="SM00710">
    <property type="entry name" value="PbH1"/>
    <property type="match status" value="7"/>
</dbReference>
<proteinExistence type="predicted"/>
<comment type="subcellular location">
    <subcellularLocation>
        <location evidence="1">Secreted</location>
    </subcellularLocation>
</comment>
<dbReference type="InterPro" id="IPR052052">
    <property type="entry name" value="Polysaccharide_Lyase_9"/>
</dbReference>
<accession>A0ABW5QVL7</accession>
<keyword evidence="3" id="KW-0732">Signal</keyword>
<dbReference type="RefSeq" id="WP_379270936.1">
    <property type="nucleotide sequence ID" value="NZ_JBHUGT010000010.1"/>
</dbReference>
<reference evidence="5" key="1">
    <citation type="journal article" date="2019" name="Int. J. Syst. Evol. Microbiol.">
        <title>The Global Catalogue of Microorganisms (GCM) 10K type strain sequencing project: providing services to taxonomists for standard genome sequencing and annotation.</title>
        <authorList>
            <consortium name="The Broad Institute Genomics Platform"/>
            <consortium name="The Broad Institute Genome Sequencing Center for Infectious Disease"/>
            <person name="Wu L."/>
            <person name="Ma J."/>
        </authorList>
    </citation>
    <scope>NUCLEOTIDE SEQUENCE [LARGE SCALE GENOMIC DNA]</scope>
    <source>
        <strain evidence="5">TISTR 1827</strain>
    </source>
</reference>
<evidence type="ECO:0000313" key="5">
    <source>
        <dbReference type="Proteomes" id="UP001597493"/>
    </source>
</evidence>
<comment type="caution">
    <text evidence="4">The sequence shown here is derived from an EMBL/GenBank/DDBJ whole genome shotgun (WGS) entry which is preliminary data.</text>
</comment>
<name>A0ABW5QVL7_9BACL</name>
<keyword evidence="2" id="KW-0964">Secreted</keyword>
<keyword evidence="5" id="KW-1185">Reference proteome</keyword>
<evidence type="ECO:0000256" key="3">
    <source>
        <dbReference type="ARBA" id="ARBA00022729"/>
    </source>
</evidence>
<sequence length="511" mass="54618">MKEIIQLLAVWAGVLGLWGYAGPSDAPLPEGKLSDSGEEQEEPASMPNAGAVYYISPKGDDRNQGTIDSPWKTLQHAADHVKPGSTVYVREGVYRQKLHITRGGSEAEGAVVFSGYPNETAVIDGEGLSVDEMEGLVEIDNTSYVTIRQLEIRNYTTSTNGEVPVGIYIHGAGKSISLLENRIHDIANTAMPEGGELAGKDAHGIAVYGTNAREALRDLTIDGNELYNLVLGSSESLAVNGNVDTFAITNNRIHDNDNIGIDLIGFEGIAGNEAVDQARNGTVKGNTVYNISTNDNPSYGTVLPNDSHSAGGIYVDGGRNILIEQNRVYDNDIGIELASEHAGHVTSGITVKDNLIYRNRLTGIAMGGYDEDRGGTANSTIISNTLYDNDLLEEGNGQLYLQASLTGNTIAHNILVASDSGVLIYNEYTSNTGNVLDHNLYYAESGAEDAEWVWKNNEYTGFASYVSKSGNDSSSLFADPQFVDAALGNFQLLPGSPAKGKGWSEPERNGG</sequence>